<comment type="caution">
    <text evidence="1">The sequence shown here is derived from an EMBL/GenBank/DDBJ whole genome shotgun (WGS) entry which is preliminary data.</text>
</comment>
<sequence>MGATLHYQMVYRVQNHTLDLALPTTSDALLVSVNSHYVPSCTHILKQISTEELKKIIPDS</sequence>
<dbReference type="AlphaFoldDB" id="A0A2P5CKJ9"/>
<name>A0A2P5CKJ9_PARAD</name>
<dbReference type="PANTHER" id="PTHR48435:SF1">
    <property type="entry name" value="POLYPROTEIN"/>
    <property type="match status" value="1"/>
</dbReference>
<protein>
    <submittedName>
        <fullName evidence="1">Uncharacterized protein</fullName>
    </submittedName>
</protein>
<evidence type="ECO:0000313" key="1">
    <source>
        <dbReference type="EMBL" id="PON61570.1"/>
    </source>
</evidence>
<dbReference type="EMBL" id="JXTB01000120">
    <property type="protein sequence ID" value="PON61570.1"/>
    <property type="molecule type" value="Genomic_DNA"/>
</dbReference>
<evidence type="ECO:0000313" key="2">
    <source>
        <dbReference type="Proteomes" id="UP000237105"/>
    </source>
</evidence>
<gene>
    <name evidence="1" type="ORF">PanWU01x14_144860</name>
</gene>
<keyword evidence="2" id="KW-1185">Reference proteome</keyword>
<accession>A0A2P5CKJ9</accession>
<proteinExistence type="predicted"/>
<dbReference type="Proteomes" id="UP000237105">
    <property type="component" value="Unassembled WGS sequence"/>
</dbReference>
<dbReference type="OrthoDB" id="1747449at2759"/>
<dbReference type="InterPro" id="IPR053098">
    <property type="entry name" value="Petuviruses_polyprotein"/>
</dbReference>
<reference evidence="2" key="1">
    <citation type="submission" date="2016-06" db="EMBL/GenBank/DDBJ databases">
        <title>Parallel loss of symbiosis genes in relatives of nitrogen-fixing non-legume Parasponia.</title>
        <authorList>
            <person name="Van Velzen R."/>
            <person name="Holmer R."/>
            <person name="Bu F."/>
            <person name="Rutten L."/>
            <person name="Van Zeijl A."/>
            <person name="Liu W."/>
            <person name="Santuari L."/>
            <person name="Cao Q."/>
            <person name="Sharma T."/>
            <person name="Shen D."/>
            <person name="Roswanjaya Y."/>
            <person name="Wardhani T."/>
            <person name="Kalhor M.S."/>
            <person name="Jansen J."/>
            <person name="Van den Hoogen J."/>
            <person name="Gungor B."/>
            <person name="Hartog M."/>
            <person name="Hontelez J."/>
            <person name="Verver J."/>
            <person name="Yang W.-C."/>
            <person name="Schijlen E."/>
            <person name="Repin R."/>
            <person name="Schilthuizen M."/>
            <person name="Schranz E."/>
            <person name="Heidstra R."/>
            <person name="Miyata K."/>
            <person name="Fedorova E."/>
            <person name="Kohlen W."/>
            <person name="Bisseling T."/>
            <person name="Smit S."/>
            <person name="Geurts R."/>
        </authorList>
    </citation>
    <scope>NUCLEOTIDE SEQUENCE [LARGE SCALE GENOMIC DNA]</scope>
    <source>
        <strain evidence="2">cv. WU1-14</strain>
    </source>
</reference>
<dbReference type="PANTHER" id="PTHR48435">
    <property type="entry name" value="POLYPROTEIN"/>
    <property type="match status" value="1"/>
</dbReference>
<organism evidence="1 2">
    <name type="scientific">Parasponia andersonii</name>
    <name type="common">Sponia andersonii</name>
    <dbReference type="NCBI Taxonomy" id="3476"/>
    <lineage>
        <taxon>Eukaryota</taxon>
        <taxon>Viridiplantae</taxon>
        <taxon>Streptophyta</taxon>
        <taxon>Embryophyta</taxon>
        <taxon>Tracheophyta</taxon>
        <taxon>Spermatophyta</taxon>
        <taxon>Magnoliopsida</taxon>
        <taxon>eudicotyledons</taxon>
        <taxon>Gunneridae</taxon>
        <taxon>Pentapetalae</taxon>
        <taxon>rosids</taxon>
        <taxon>fabids</taxon>
        <taxon>Rosales</taxon>
        <taxon>Cannabaceae</taxon>
        <taxon>Parasponia</taxon>
    </lineage>
</organism>